<feature type="compositionally biased region" description="Basic and acidic residues" evidence="7">
    <location>
        <begin position="15"/>
        <end position="26"/>
    </location>
</feature>
<dbReference type="Gene3D" id="1.20.1080.10">
    <property type="entry name" value="Glycerol uptake facilitator protein"/>
    <property type="match status" value="1"/>
</dbReference>
<comment type="caution">
    <text evidence="9">The sequence shown here is derived from an EMBL/GenBank/DDBJ whole genome shotgun (WGS) entry which is preliminary data.</text>
</comment>
<keyword evidence="5 8" id="KW-1133">Transmembrane helix</keyword>
<feature type="transmembrane region" description="Helical" evidence="8">
    <location>
        <begin position="490"/>
        <end position="510"/>
    </location>
</feature>
<reference evidence="9 10" key="1">
    <citation type="submission" date="2021-11" db="EMBL/GenBank/DDBJ databases">
        <title>Black yeast isolated from Biological Soil Crust.</title>
        <authorList>
            <person name="Kurbessoian T."/>
        </authorList>
    </citation>
    <scope>NUCLEOTIDE SEQUENCE [LARGE SCALE GENOMIC DNA]</scope>
    <source>
        <strain evidence="9 10">CCFEE 5522</strain>
    </source>
</reference>
<organism evidence="9 10">
    <name type="scientific">Oleoguttula mirabilis</name>
    <dbReference type="NCBI Taxonomy" id="1507867"/>
    <lineage>
        <taxon>Eukaryota</taxon>
        <taxon>Fungi</taxon>
        <taxon>Dikarya</taxon>
        <taxon>Ascomycota</taxon>
        <taxon>Pezizomycotina</taxon>
        <taxon>Dothideomycetes</taxon>
        <taxon>Dothideomycetidae</taxon>
        <taxon>Mycosphaerellales</taxon>
        <taxon>Teratosphaeriaceae</taxon>
        <taxon>Oleoguttula</taxon>
    </lineage>
</organism>
<feature type="compositionally biased region" description="Low complexity" evidence="7">
    <location>
        <begin position="130"/>
        <end position="152"/>
    </location>
</feature>
<dbReference type="AlphaFoldDB" id="A0AAV9JCT8"/>
<dbReference type="PRINTS" id="PR00783">
    <property type="entry name" value="MINTRINSICP"/>
</dbReference>
<dbReference type="Proteomes" id="UP001324427">
    <property type="component" value="Unassembled WGS sequence"/>
</dbReference>
<protein>
    <recommendedName>
        <fullName evidence="11">Aquaporin-like protein</fullName>
    </recommendedName>
</protein>
<feature type="transmembrane region" description="Helical" evidence="8">
    <location>
        <begin position="407"/>
        <end position="428"/>
    </location>
</feature>
<evidence type="ECO:0000256" key="4">
    <source>
        <dbReference type="ARBA" id="ARBA00022692"/>
    </source>
</evidence>
<evidence type="ECO:0000256" key="2">
    <source>
        <dbReference type="ARBA" id="ARBA00006175"/>
    </source>
</evidence>
<evidence type="ECO:0000256" key="8">
    <source>
        <dbReference type="SAM" id="Phobius"/>
    </source>
</evidence>
<keyword evidence="4 8" id="KW-0812">Transmembrane</keyword>
<proteinExistence type="inferred from homology"/>
<comment type="subcellular location">
    <subcellularLocation>
        <location evidence="1">Membrane</location>
        <topology evidence="1">Multi-pass membrane protein</topology>
    </subcellularLocation>
</comment>
<dbReference type="InterPro" id="IPR050363">
    <property type="entry name" value="MIP/Aquaporin"/>
</dbReference>
<feature type="transmembrane region" description="Helical" evidence="8">
    <location>
        <begin position="280"/>
        <end position="302"/>
    </location>
</feature>
<dbReference type="InterPro" id="IPR023271">
    <property type="entry name" value="Aquaporin-like"/>
</dbReference>
<evidence type="ECO:0000256" key="6">
    <source>
        <dbReference type="ARBA" id="ARBA00023136"/>
    </source>
</evidence>
<feature type="region of interest" description="Disordered" evidence="7">
    <location>
        <begin position="204"/>
        <end position="229"/>
    </location>
</feature>
<name>A0AAV9JCT8_9PEZI</name>
<gene>
    <name evidence="9" type="ORF">LTR36_006151</name>
</gene>
<feature type="region of interest" description="Disordered" evidence="7">
    <location>
        <begin position="130"/>
        <end position="192"/>
    </location>
</feature>
<feature type="transmembrane region" description="Helical" evidence="8">
    <location>
        <begin position="356"/>
        <end position="376"/>
    </location>
</feature>
<evidence type="ECO:0000256" key="7">
    <source>
        <dbReference type="SAM" id="MobiDB-lite"/>
    </source>
</evidence>
<dbReference type="GO" id="GO:0015254">
    <property type="term" value="F:glycerol channel activity"/>
    <property type="evidence" value="ECO:0007669"/>
    <property type="project" value="TreeGrafter"/>
</dbReference>
<dbReference type="GO" id="GO:0015250">
    <property type="term" value="F:water channel activity"/>
    <property type="evidence" value="ECO:0007669"/>
    <property type="project" value="TreeGrafter"/>
</dbReference>
<dbReference type="InterPro" id="IPR000425">
    <property type="entry name" value="MIP"/>
</dbReference>
<keyword evidence="10" id="KW-1185">Reference proteome</keyword>
<evidence type="ECO:0000256" key="5">
    <source>
        <dbReference type="ARBA" id="ARBA00022989"/>
    </source>
</evidence>
<dbReference type="SUPFAM" id="SSF81338">
    <property type="entry name" value="Aquaporin-like"/>
    <property type="match status" value="1"/>
</dbReference>
<dbReference type="Pfam" id="PF00230">
    <property type="entry name" value="MIP"/>
    <property type="match status" value="1"/>
</dbReference>
<evidence type="ECO:0008006" key="11">
    <source>
        <dbReference type="Google" id="ProtNLM"/>
    </source>
</evidence>
<comment type="similarity">
    <text evidence="2">Belongs to the MIP/aquaporin (TC 1.A.8) family.</text>
</comment>
<sequence length="557" mass="61355">MAGGRSQFTLAGPDETSKVREAHEPYVHPGYADLNPAYEQPANAKPVWSLAKPLPRVVRPGMVPTRAEIVESRVNAEVQGENNQRLGPDVDLDDLEKGRIQRTPTTKLSAQLEDSRTQREHNFLNTLQRYGTTSSRVGTGTRLSNVASLASSTRRRRASTSAARPPEVMRPTWESDEEEDEKQETMPPMSPLGEEMRPHAQEEFPRPTHRHTGLDTIPESRPVSPRPGVPDDVASLSTLAFDDEPDMLEHMAPLMQSFIQNEVHNNHTSWSLVRTANREFLAELLAVFCQLTIGFCSDIAVTVANKGNPNTTDWAWGFATMIGIYISGGISGAHLNPTITTMLWCFRGFPKSKMPGYFGAQFLGAFLAAFTAYGLYYSSIHEYLATNATSGIVDSFVTSARYTYIDAATAFFNELIATAFLVVAVLALGDDQNAPPGSGMNAFIIGLVITVLSMAFAYQTGAALNPSRDFGPRLALLALGYGGDLFTNPYWFYGPFAGTLCGAFVGGTLYDVAIFTGGESPINYPWSRTKRATRKSKKKWERRLHMAKKEEVDQDIF</sequence>
<keyword evidence="6 8" id="KW-0472">Membrane</keyword>
<feature type="region of interest" description="Disordered" evidence="7">
    <location>
        <begin position="1"/>
        <end position="38"/>
    </location>
</feature>
<dbReference type="GO" id="GO:0005886">
    <property type="term" value="C:plasma membrane"/>
    <property type="evidence" value="ECO:0007669"/>
    <property type="project" value="TreeGrafter"/>
</dbReference>
<dbReference type="CDD" id="cd00333">
    <property type="entry name" value="MIP"/>
    <property type="match status" value="1"/>
</dbReference>
<evidence type="ECO:0000313" key="9">
    <source>
        <dbReference type="EMBL" id="KAK4542775.1"/>
    </source>
</evidence>
<feature type="transmembrane region" description="Helical" evidence="8">
    <location>
        <begin position="314"/>
        <end position="335"/>
    </location>
</feature>
<evidence type="ECO:0000313" key="10">
    <source>
        <dbReference type="Proteomes" id="UP001324427"/>
    </source>
</evidence>
<accession>A0AAV9JCT8</accession>
<evidence type="ECO:0000256" key="3">
    <source>
        <dbReference type="ARBA" id="ARBA00022448"/>
    </source>
</evidence>
<evidence type="ECO:0000256" key="1">
    <source>
        <dbReference type="ARBA" id="ARBA00004141"/>
    </source>
</evidence>
<dbReference type="EMBL" id="JAVFHQ010000038">
    <property type="protein sequence ID" value="KAK4542775.1"/>
    <property type="molecule type" value="Genomic_DNA"/>
</dbReference>
<dbReference type="PANTHER" id="PTHR43829">
    <property type="entry name" value="AQUAPORIN OR AQUAGLYCEROPORIN RELATED"/>
    <property type="match status" value="1"/>
</dbReference>
<keyword evidence="3" id="KW-0813">Transport</keyword>
<dbReference type="PANTHER" id="PTHR43829:SF24">
    <property type="entry name" value="MIP AQUAPORIN (EUROFUNG)"/>
    <property type="match status" value="1"/>
</dbReference>
<feature type="transmembrane region" description="Helical" evidence="8">
    <location>
        <begin position="440"/>
        <end position="458"/>
    </location>
</feature>